<feature type="region of interest" description="Disordered" evidence="1">
    <location>
        <begin position="1"/>
        <end position="23"/>
    </location>
</feature>
<dbReference type="Proteomes" id="UP000195447">
    <property type="component" value="Unassembled WGS sequence"/>
</dbReference>
<evidence type="ECO:0000259" key="2">
    <source>
        <dbReference type="Pfam" id="PF18998"/>
    </source>
</evidence>
<comment type="caution">
    <text evidence="3">The sequence shown here is derived from an EMBL/GenBank/DDBJ whole genome shotgun (WGS) entry which is preliminary data.</text>
</comment>
<gene>
    <name evidence="3" type="ORF">B5F14_10210</name>
</gene>
<feature type="compositionally biased region" description="Basic and acidic residues" evidence="1">
    <location>
        <begin position="207"/>
        <end position="229"/>
    </location>
</feature>
<accession>A0A1Y4LHS6</accession>
<feature type="non-terminal residue" evidence="3">
    <location>
        <position position="1"/>
    </location>
</feature>
<dbReference type="AlphaFoldDB" id="A0A1Y4LHS6"/>
<proteinExistence type="predicted"/>
<dbReference type="RefSeq" id="WP_420911902.1">
    <property type="nucleotide sequence ID" value="NZ_NFKM01000046.1"/>
</dbReference>
<evidence type="ECO:0000256" key="1">
    <source>
        <dbReference type="SAM" id="MobiDB-lite"/>
    </source>
</evidence>
<sequence>YTVTYHYEGADSESSEKEGTFGKPMEYEAPEKKEYKGHTYTLEKIDKTNNGLIGADSAANKVDIYYVLDEKGGTEENPGDGTPDKYQITLTYVSEDTNKGTVTGETSELLTLKTFERNEDGTINEESMADTNAKPAAKEIEATPNSGYNFVNWTYGEGEAAGEAADVAAIRDITGLTKDTTFTAHFTEKTDIGYTVTYHYEGADSESSEKEGTFGKPMEYEAPEKKEYK</sequence>
<dbReference type="InterPro" id="IPR044060">
    <property type="entry name" value="Bacterial_rp_domain"/>
</dbReference>
<dbReference type="EMBL" id="NFKM01000046">
    <property type="protein sequence ID" value="OUP55079.1"/>
    <property type="molecule type" value="Genomic_DNA"/>
</dbReference>
<feature type="domain" description="Bacterial repeat" evidence="2">
    <location>
        <begin position="116"/>
        <end position="189"/>
    </location>
</feature>
<feature type="non-terminal residue" evidence="3">
    <location>
        <position position="229"/>
    </location>
</feature>
<organism evidence="3 4">
    <name type="scientific">Faecalitalea cylindroides</name>
    <dbReference type="NCBI Taxonomy" id="39483"/>
    <lineage>
        <taxon>Bacteria</taxon>
        <taxon>Bacillati</taxon>
        <taxon>Bacillota</taxon>
        <taxon>Erysipelotrichia</taxon>
        <taxon>Erysipelotrichales</taxon>
        <taxon>Erysipelotrichaceae</taxon>
        <taxon>Faecalitalea</taxon>
    </lineage>
</organism>
<name>A0A1Y4LHS6_9FIRM</name>
<protein>
    <recommendedName>
        <fullName evidence="2">Bacterial repeat domain-containing protein</fullName>
    </recommendedName>
</protein>
<feature type="region of interest" description="Disordered" evidence="1">
    <location>
        <begin position="201"/>
        <end position="229"/>
    </location>
</feature>
<reference evidence="4" key="1">
    <citation type="submission" date="2017-04" db="EMBL/GenBank/DDBJ databases">
        <title>Function of individual gut microbiota members based on whole genome sequencing of pure cultures obtained from chicken caecum.</title>
        <authorList>
            <person name="Medvecky M."/>
            <person name="Cejkova D."/>
            <person name="Polansky O."/>
            <person name="Karasova D."/>
            <person name="Kubasova T."/>
            <person name="Cizek A."/>
            <person name="Rychlik I."/>
        </authorList>
    </citation>
    <scope>NUCLEOTIDE SEQUENCE [LARGE SCALE GENOMIC DNA]</scope>
    <source>
        <strain evidence="4">An178</strain>
    </source>
</reference>
<evidence type="ECO:0000313" key="3">
    <source>
        <dbReference type="EMBL" id="OUP55079.1"/>
    </source>
</evidence>
<keyword evidence="4" id="KW-1185">Reference proteome</keyword>
<dbReference type="Pfam" id="PF18998">
    <property type="entry name" value="Flg_new_2"/>
    <property type="match status" value="1"/>
</dbReference>
<evidence type="ECO:0000313" key="4">
    <source>
        <dbReference type="Proteomes" id="UP000195447"/>
    </source>
</evidence>
<feature type="compositionally biased region" description="Basic and acidic residues" evidence="1">
    <location>
        <begin position="14"/>
        <end position="23"/>
    </location>
</feature>